<dbReference type="PANTHER" id="PTHR46696:SF1">
    <property type="entry name" value="CYTOCHROME P450 YJIB-RELATED"/>
    <property type="match status" value="1"/>
</dbReference>
<sequence>MRAEVRAHPAFFCEGEQLDPQEFFALFAAERRPDPYPHYRRWRERFPVAELAERMFAVSGFAEATQVLRDPAFGHPEPEYLDPADRLPDQPVDESGRVVRAFLSLNPPDHTRLRRLVAKAFTPRMVEQLTPRIEEITASLIDGVRGEFDLMTSLAKPLPVEVIAELLGVPLDDRERFAEWSHALARALDPPFLQRPETVEPAVRARQSFVGYFRELADRRRREPGDDLLSALVAVSDAGDVLSEGELLVTLTLLLIAGHETTTNLIGNGVLALLRHPDGLRPAAEAPDRVVEEVLRHDSPVQLTARTALRDTVLGEVAVPAGSQAIVLIGAANRDPSAGPDPESFDPSRAPGRHLAFGQGIHFCLGAPLARLEGRIVFRELARRLPELRAAGDPKWTATTTLRGLATLPVASGR</sequence>
<evidence type="ECO:0000256" key="6">
    <source>
        <dbReference type="ARBA" id="ARBA00023004"/>
    </source>
</evidence>
<evidence type="ECO:0000313" key="10">
    <source>
        <dbReference type="EMBL" id="WIY05917.1"/>
    </source>
</evidence>
<dbReference type="GO" id="GO:0020037">
    <property type="term" value="F:heme binding"/>
    <property type="evidence" value="ECO:0007669"/>
    <property type="project" value="InterPro"/>
</dbReference>
<dbReference type="AlphaFoldDB" id="A0A9Y2JYM1"/>
<dbReference type="GO" id="GO:0005506">
    <property type="term" value="F:iron ion binding"/>
    <property type="evidence" value="ECO:0007669"/>
    <property type="project" value="InterPro"/>
</dbReference>
<dbReference type="Gene3D" id="1.10.630.10">
    <property type="entry name" value="Cytochrome P450"/>
    <property type="match status" value="1"/>
</dbReference>
<proteinExistence type="inferred from homology"/>
<dbReference type="InterPro" id="IPR002397">
    <property type="entry name" value="Cyt_P450_B"/>
</dbReference>
<dbReference type="SUPFAM" id="SSF48264">
    <property type="entry name" value="Cytochrome P450"/>
    <property type="match status" value="1"/>
</dbReference>
<dbReference type="EMBL" id="CP127295">
    <property type="protein sequence ID" value="WIY05917.1"/>
    <property type="molecule type" value="Genomic_DNA"/>
</dbReference>
<accession>A0A9Y2JYM1</accession>
<keyword evidence="11" id="KW-1185">Reference proteome</keyword>
<dbReference type="KEGG" id="amog:QRX60_19510"/>
<organism evidence="10 11">
    <name type="scientific">Amycolatopsis mongoliensis</name>
    <dbReference type="NCBI Taxonomy" id="715475"/>
    <lineage>
        <taxon>Bacteria</taxon>
        <taxon>Bacillati</taxon>
        <taxon>Actinomycetota</taxon>
        <taxon>Actinomycetes</taxon>
        <taxon>Pseudonocardiales</taxon>
        <taxon>Pseudonocardiaceae</taxon>
        <taxon>Amycolatopsis</taxon>
    </lineage>
</organism>
<reference evidence="10 11" key="1">
    <citation type="submission" date="2023-06" db="EMBL/GenBank/DDBJ databases">
        <authorList>
            <person name="Oyuntsetseg B."/>
            <person name="Kim S.B."/>
        </authorList>
    </citation>
    <scope>NUCLEOTIDE SEQUENCE [LARGE SCALE GENOMIC DNA]</scope>
    <source>
        <strain evidence="10 11">4-36</strain>
    </source>
</reference>
<dbReference type="PANTHER" id="PTHR46696">
    <property type="entry name" value="P450, PUTATIVE (EUROFUNG)-RELATED"/>
    <property type="match status" value="1"/>
</dbReference>
<dbReference type="Pfam" id="PF00067">
    <property type="entry name" value="p450"/>
    <property type="match status" value="2"/>
</dbReference>
<evidence type="ECO:0000313" key="11">
    <source>
        <dbReference type="Proteomes" id="UP001239397"/>
    </source>
</evidence>
<dbReference type="GO" id="GO:0016705">
    <property type="term" value="F:oxidoreductase activity, acting on paired donors, with incorporation or reduction of molecular oxygen"/>
    <property type="evidence" value="ECO:0007669"/>
    <property type="project" value="InterPro"/>
</dbReference>
<dbReference type="FunFam" id="1.10.630.10:FF:000018">
    <property type="entry name" value="Cytochrome P450 monooxygenase"/>
    <property type="match status" value="1"/>
</dbReference>
<evidence type="ECO:0000256" key="5">
    <source>
        <dbReference type="ARBA" id="ARBA00023002"/>
    </source>
</evidence>
<dbReference type="PRINTS" id="PR00385">
    <property type="entry name" value="P450"/>
</dbReference>
<dbReference type="InterPro" id="IPR036396">
    <property type="entry name" value="Cyt_P450_sf"/>
</dbReference>
<protein>
    <submittedName>
        <fullName evidence="10">Cytochrome P450</fullName>
    </submittedName>
</protein>
<dbReference type="CDD" id="cd20625">
    <property type="entry name" value="CYP164-like"/>
    <property type="match status" value="1"/>
</dbReference>
<evidence type="ECO:0000256" key="2">
    <source>
        <dbReference type="ARBA" id="ARBA00010617"/>
    </source>
</evidence>
<dbReference type="GO" id="GO:0004497">
    <property type="term" value="F:monooxygenase activity"/>
    <property type="evidence" value="ECO:0007669"/>
    <property type="project" value="UniProtKB-KW"/>
</dbReference>
<dbReference type="RefSeq" id="WP_286002191.1">
    <property type="nucleotide sequence ID" value="NZ_CP127295.1"/>
</dbReference>
<dbReference type="InterPro" id="IPR017972">
    <property type="entry name" value="Cyt_P450_CS"/>
</dbReference>
<dbReference type="PROSITE" id="PS00086">
    <property type="entry name" value="CYTOCHROME_P450"/>
    <property type="match status" value="1"/>
</dbReference>
<comment type="similarity">
    <text evidence="2 9">Belongs to the cytochrome P450 family.</text>
</comment>
<keyword evidence="3 9" id="KW-0349">Heme</keyword>
<evidence type="ECO:0000256" key="4">
    <source>
        <dbReference type="ARBA" id="ARBA00022723"/>
    </source>
</evidence>
<evidence type="ECO:0000256" key="8">
    <source>
        <dbReference type="ARBA" id="ARBA00055433"/>
    </source>
</evidence>
<comment type="pathway">
    <text evidence="1">Antibiotic biosynthesis; vancomycin biosynthesis.</text>
</comment>
<evidence type="ECO:0000256" key="1">
    <source>
        <dbReference type="ARBA" id="ARBA00004660"/>
    </source>
</evidence>
<dbReference type="PRINTS" id="PR00359">
    <property type="entry name" value="BP450"/>
</dbReference>
<dbReference type="InterPro" id="IPR001128">
    <property type="entry name" value="Cyt_P450"/>
</dbReference>
<evidence type="ECO:0000256" key="7">
    <source>
        <dbReference type="ARBA" id="ARBA00023033"/>
    </source>
</evidence>
<keyword evidence="4 9" id="KW-0479">Metal-binding</keyword>
<keyword evidence="7 9" id="KW-0503">Monooxygenase</keyword>
<evidence type="ECO:0000256" key="9">
    <source>
        <dbReference type="RuleBase" id="RU000461"/>
    </source>
</evidence>
<gene>
    <name evidence="10" type="ORF">QRX60_19510</name>
</gene>
<evidence type="ECO:0000256" key="3">
    <source>
        <dbReference type="ARBA" id="ARBA00022617"/>
    </source>
</evidence>
<dbReference type="Proteomes" id="UP001239397">
    <property type="component" value="Chromosome"/>
</dbReference>
<name>A0A9Y2JYM1_9PSEU</name>
<comment type="function">
    <text evidence="8">Involved in the coupling of aromatic side chains of the heptapeptide of vancomycin.</text>
</comment>
<keyword evidence="6 9" id="KW-0408">Iron</keyword>
<keyword evidence="5 9" id="KW-0560">Oxidoreductase</keyword>